<proteinExistence type="predicted"/>
<reference evidence="1 2" key="1">
    <citation type="submission" date="2017-06" db="EMBL/GenBank/DDBJ databases">
        <title>The isolation and characterization of 16 novel Shigella-infecting phages from the environment.</title>
        <authorList>
            <person name="Doore S.M."/>
            <person name="Schrad J.R."/>
            <person name="Dover J.A."/>
            <person name="Parent K.N."/>
        </authorList>
    </citation>
    <scope>NUCLEOTIDE SEQUENCE [LARGE SCALE GENOMIC DNA]</scope>
</reference>
<protein>
    <submittedName>
        <fullName evidence="1">Uncharacterized protein</fullName>
    </submittedName>
</protein>
<name>A0A2K9VKR9_9CAUD</name>
<evidence type="ECO:0000313" key="1">
    <source>
        <dbReference type="EMBL" id="AUV62968.1"/>
    </source>
</evidence>
<accession>A0A2K9VKR9</accession>
<dbReference type="OrthoDB" id="36570at10239"/>
<keyword evidence="2" id="KW-1185">Reference proteome</keyword>
<evidence type="ECO:0000313" key="2">
    <source>
        <dbReference type="Proteomes" id="UP000241531"/>
    </source>
</evidence>
<dbReference type="Proteomes" id="UP000241531">
    <property type="component" value="Segment"/>
</dbReference>
<dbReference type="EMBL" id="MF327004">
    <property type="protein sequence ID" value="AUV62968.1"/>
    <property type="molecule type" value="Genomic_DNA"/>
</dbReference>
<organism evidence="1 2">
    <name type="scientific">Shigella phage Sf17</name>
    <dbReference type="NCBI Taxonomy" id="2024305"/>
    <lineage>
        <taxon>Viruses</taxon>
        <taxon>Duplodnaviria</taxon>
        <taxon>Heunggongvirae</taxon>
        <taxon>Uroviricota</taxon>
        <taxon>Caudoviricetes</taxon>
        <taxon>Andersonviridae</taxon>
        <taxon>Ounavirinae</taxon>
        <taxon>Mooglevirus</taxon>
        <taxon>Mooglevirus Sf17</taxon>
    </lineage>
</organism>
<sequence>MLKIGKVYLFVAGKSNRTLEAVLKHVSENKYTVSWQGSNGVWYDEDLTKNVWKVYQEVTA</sequence>
<gene>
    <name evidence="1" type="ORF">Sf17_gp96</name>
</gene>